<feature type="region of interest" description="Disordered" evidence="1">
    <location>
        <begin position="33"/>
        <end position="57"/>
    </location>
</feature>
<gene>
    <name evidence="2" type="ORF">BT67DRAFT_272142</name>
</gene>
<evidence type="ECO:0000313" key="3">
    <source>
        <dbReference type="Proteomes" id="UP001304895"/>
    </source>
</evidence>
<organism evidence="2 3">
    <name type="scientific">Trichocladium antarcticum</name>
    <dbReference type="NCBI Taxonomy" id="1450529"/>
    <lineage>
        <taxon>Eukaryota</taxon>
        <taxon>Fungi</taxon>
        <taxon>Dikarya</taxon>
        <taxon>Ascomycota</taxon>
        <taxon>Pezizomycotina</taxon>
        <taxon>Sordariomycetes</taxon>
        <taxon>Sordariomycetidae</taxon>
        <taxon>Sordariales</taxon>
        <taxon>Chaetomiaceae</taxon>
        <taxon>Trichocladium</taxon>
    </lineage>
</organism>
<dbReference type="EMBL" id="MU853406">
    <property type="protein sequence ID" value="KAK4135340.1"/>
    <property type="molecule type" value="Genomic_DNA"/>
</dbReference>
<protein>
    <submittedName>
        <fullName evidence="2">Uncharacterized protein</fullName>
    </submittedName>
</protein>
<dbReference type="Proteomes" id="UP001304895">
    <property type="component" value="Unassembled WGS sequence"/>
</dbReference>
<proteinExistence type="predicted"/>
<keyword evidence="3" id="KW-1185">Reference proteome</keyword>
<evidence type="ECO:0000256" key="1">
    <source>
        <dbReference type="SAM" id="MobiDB-lite"/>
    </source>
</evidence>
<comment type="caution">
    <text evidence="2">The sequence shown here is derived from an EMBL/GenBank/DDBJ whole genome shotgun (WGS) entry which is preliminary data.</text>
</comment>
<feature type="compositionally biased region" description="Polar residues" evidence="1">
    <location>
        <begin position="33"/>
        <end position="47"/>
    </location>
</feature>
<evidence type="ECO:0000313" key="2">
    <source>
        <dbReference type="EMBL" id="KAK4135340.1"/>
    </source>
</evidence>
<reference evidence="2" key="2">
    <citation type="submission" date="2023-05" db="EMBL/GenBank/DDBJ databases">
        <authorList>
            <consortium name="Lawrence Berkeley National Laboratory"/>
            <person name="Steindorff A."/>
            <person name="Hensen N."/>
            <person name="Bonometti L."/>
            <person name="Westerberg I."/>
            <person name="Brannstrom I.O."/>
            <person name="Guillou S."/>
            <person name="Cros-Aarteil S."/>
            <person name="Calhoun S."/>
            <person name="Haridas S."/>
            <person name="Kuo A."/>
            <person name="Mondo S."/>
            <person name="Pangilinan J."/>
            <person name="Riley R."/>
            <person name="Labutti K."/>
            <person name="Andreopoulos B."/>
            <person name="Lipzen A."/>
            <person name="Chen C."/>
            <person name="Yanf M."/>
            <person name="Daum C."/>
            <person name="Ng V."/>
            <person name="Clum A."/>
            <person name="Ohm R."/>
            <person name="Martin F."/>
            <person name="Silar P."/>
            <person name="Natvig D."/>
            <person name="Lalanne C."/>
            <person name="Gautier V."/>
            <person name="Ament-Velasquez S.L."/>
            <person name="Kruys A."/>
            <person name="Hutchinson M.I."/>
            <person name="Powell A.J."/>
            <person name="Barry K."/>
            <person name="Miller A.N."/>
            <person name="Grigoriev I.V."/>
            <person name="Debuchy R."/>
            <person name="Gladieux P."/>
            <person name="Thoren M.H."/>
            <person name="Johannesson H."/>
        </authorList>
    </citation>
    <scope>NUCLEOTIDE SEQUENCE</scope>
    <source>
        <strain evidence="2">CBS 123565</strain>
    </source>
</reference>
<dbReference type="AlphaFoldDB" id="A0AAN6UM95"/>
<name>A0AAN6UM95_9PEZI</name>
<sequence length="150" mass="16519">MVCFCFISRLPMSPAFLTIDKTRTIDLGHCRTRANQTKSTTNTPGNRRSSRDVPASAGPLALPRKFIRTHASSHWRRRPPTQDCSYLPGTTRLANRLAGSGQTQVQGAGCLSVSPRPSGWALITRNSTELARESDIIPAGVSWRDWVATR</sequence>
<reference evidence="2" key="1">
    <citation type="journal article" date="2023" name="Mol. Phylogenet. Evol.">
        <title>Genome-scale phylogeny and comparative genomics of the fungal order Sordariales.</title>
        <authorList>
            <person name="Hensen N."/>
            <person name="Bonometti L."/>
            <person name="Westerberg I."/>
            <person name="Brannstrom I.O."/>
            <person name="Guillou S."/>
            <person name="Cros-Aarteil S."/>
            <person name="Calhoun S."/>
            <person name="Haridas S."/>
            <person name="Kuo A."/>
            <person name="Mondo S."/>
            <person name="Pangilinan J."/>
            <person name="Riley R."/>
            <person name="LaButti K."/>
            <person name="Andreopoulos B."/>
            <person name="Lipzen A."/>
            <person name="Chen C."/>
            <person name="Yan M."/>
            <person name="Daum C."/>
            <person name="Ng V."/>
            <person name="Clum A."/>
            <person name="Steindorff A."/>
            <person name="Ohm R.A."/>
            <person name="Martin F."/>
            <person name="Silar P."/>
            <person name="Natvig D.O."/>
            <person name="Lalanne C."/>
            <person name="Gautier V."/>
            <person name="Ament-Velasquez S.L."/>
            <person name="Kruys A."/>
            <person name="Hutchinson M.I."/>
            <person name="Powell A.J."/>
            <person name="Barry K."/>
            <person name="Miller A.N."/>
            <person name="Grigoriev I.V."/>
            <person name="Debuchy R."/>
            <person name="Gladieux P."/>
            <person name="Hiltunen Thoren M."/>
            <person name="Johannesson H."/>
        </authorList>
    </citation>
    <scope>NUCLEOTIDE SEQUENCE</scope>
    <source>
        <strain evidence="2">CBS 123565</strain>
    </source>
</reference>
<accession>A0AAN6UM95</accession>